<feature type="non-terminal residue" evidence="2">
    <location>
        <position position="147"/>
    </location>
</feature>
<reference evidence="2" key="1">
    <citation type="submission" date="2021-02" db="EMBL/GenBank/DDBJ databases">
        <authorList>
            <person name="Nowell W R."/>
        </authorList>
    </citation>
    <scope>NUCLEOTIDE SEQUENCE</scope>
</reference>
<protein>
    <submittedName>
        <fullName evidence="2">Uncharacterized protein</fullName>
    </submittedName>
</protein>
<evidence type="ECO:0000313" key="2">
    <source>
        <dbReference type="EMBL" id="CAF4421396.1"/>
    </source>
</evidence>
<dbReference type="EMBL" id="CAJOAY010030765">
    <property type="protein sequence ID" value="CAF4421396.1"/>
    <property type="molecule type" value="Genomic_DNA"/>
</dbReference>
<evidence type="ECO:0000313" key="3">
    <source>
        <dbReference type="Proteomes" id="UP000663881"/>
    </source>
</evidence>
<name>A0A820QJV6_9BILA</name>
<feature type="region of interest" description="Disordered" evidence="1">
    <location>
        <begin position="1"/>
        <end position="26"/>
    </location>
</feature>
<accession>A0A820QJV6</accession>
<proteinExistence type="predicted"/>
<organism evidence="2 3">
    <name type="scientific">Adineta steineri</name>
    <dbReference type="NCBI Taxonomy" id="433720"/>
    <lineage>
        <taxon>Eukaryota</taxon>
        <taxon>Metazoa</taxon>
        <taxon>Spiralia</taxon>
        <taxon>Gnathifera</taxon>
        <taxon>Rotifera</taxon>
        <taxon>Eurotatoria</taxon>
        <taxon>Bdelloidea</taxon>
        <taxon>Adinetida</taxon>
        <taxon>Adinetidae</taxon>
        <taxon>Adineta</taxon>
    </lineage>
</organism>
<evidence type="ECO:0000256" key="1">
    <source>
        <dbReference type="SAM" id="MobiDB-lite"/>
    </source>
</evidence>
<gene>
    <name evidence="2" type="ORF">OKA104_LOCUS52544</name>
</gene>
<sequence>THSYSAPPPPLNFLTKPTVHHHSEKKDIPSDDIIRSSFISTTKAVTFYGGAKHNENIKSILPASTILPMPSIIKEEPSSISPLIDLFPVPDIIGGNIKLNKSSIFSGIKKDARVQFIDYIDTYEYPSFTVAMAEFNGTGSEDENDDD</sequence>
<feature type="compositionally biased region" description="Pro residues" evidence="1">
    <location>
        <begin position="1"/>
        <end position="11"/>
    </location>
</feature>
<feature type="non-terminal residue" evidence="2">
    <location>
        <position position="1"/>
    </location>
</feature>
<dbReference type="AlphaFoldDB" id="A0A820QJV6"/>
<comment type="caution">
    <text evidence="2">The sequence shown here is derived from an EMBL/GenBank/DDBJ whole genome shotgun (WGS) entry which is preliminary data.</text>
</comment>
<dbReference type="Proteomes" id="UP000663881">
    <property type="component" value="Unassembled WGS sequence"/>
</dbReference>